<evidence type="ECO:0000313" key="3">
    <source>
        <dbReference type="Proteomes" id="UP000289691"/>
    </source>
</evidence>
<sequence>MRYFEDIEVGESKTLGTETLSQDEIIDFASEWDPQDYHTDPEAAKESVHGGIIASGSHTVAVAIREWVEEDLNDVKNMGAREIRSLTWERAIRPGEELEFRVEVLDKEPDEYNPTHGFVEYELSVHVDGEEVISMISEQVIGTREVWG</sequence>
<dbReference type="InterPro" id="IPR029069">
    <property type="entry name" value="HotDog_dom_sf"/>
</dbReference>
<dbReference type="EMBL" id="RDFA01000001">
    <property type="protein sequence ID" value="RXK51191.1"/>
    <property type="molecule type" value="Genomic_DNA"/>
</dbReference>
<keyword evidence="3" id="KW-1185">Reference proteome</keyword>
<comment type="caution">
    <text evidence="2">The sequence shown here is derived from an EMBL/GenBank/DDBJ whole genome shotgun (WGS) entry which is preliminary data.</text>
</comment>
<protein>
    <submittedName>
        <fullName evidence="2">Acyl dehydratase</fullName>
    </submittedName>
</protein>
<feature type="domain" description="MaoC-like" evidence="1">
    <location>
        <begin position="17"/>
        <end position="113"/>
    </location>
</feature>
<dbReference type="OrthoDB" id="225748at2157"/>
<name>A0A498L1M3_9EURY</name>
<gene>
    <name evidence="2" type="ORF">EAF64_00670</name>
</gene>
<dbReference type="RefSeq" id="WP_129067058.1">
    <property type="nucleotide sequence ID" value="NZ_RDFA01000001.1"/>
</dbReference>
<evidence type="ECO:0000313" key="2">
    <source>
        <dbReference type="EMBL" id="RXK51191.1"/>
    </source>
</evidence>
<proteinExistence type="predicted"/>
<dbReference type="Gene3D" id="3.10.129.10">
    <property type="entry name" value="Hotdog Thioesterase"/>
    <property type="match status" value="1"/>
</dbReference>
<reference evidence="2 3" key="1">
    <citation type="submission" date="2019-01" db="EMBL/GenBank/DDBJ databases">
        <title>Halorientalis sp. F13-25 a new haloarchaeum isolated from hypersaline water.</title>
        <authorList>
            <person name="Ana D.-V."/>
            <person name="Cristina S.-P."/>
            <person name="Antonio V."/>
        </authorList>
    </citation>
    <scope>NUCLEOTIDE SEQUENCE [LARGE SCALE GENOMIC DNA]</scope>
    <source>
        <strain evidence="2 3">F13-25</strain>
    </source>
</reference>
<organism evidence="2 3">
    <name type="scientific">Halorientalis pallida</name>
    <dbReference type="NCBI Taxonomy" id="2479928"/>
    <lineage>
        <taxon>Archaea</taxon>
        <taxon>Methanobacteriati</taxon>
        <taxon>Methanobacteriota</taxon>
        <taxon>Stenosarchaea group</taxon>
        <taxon>Halobacteria</taxon>
        <taxon>Halobacteriales</taxon>
        <taxon>Haloarculaceae</taxon>
        <taxon>Halorientalis</taxon>
    </lineage>
</organism>
<evidence type="ECO:0000259" key="1">
    <source>
        <dbReference type="Pfam" id="PF01575"/>
    </source>
</evidence>
<dbReference type="SUPFAM" id="SSF54637">
    <property type="entry name" value="Thioesterase/thiol ester dehydrase-isomerase"/>
    <property type="match status" value="1"/>
</dbReference>
<dbReference type="Proteomes" id="UP000289691">
    <property type="component" value="Unassembled WGS sequence"/>
</dbReference>
<dbReference type="AlphaFoldDB" id="A0A498L1M3"/>
<accession>A0A498L1M3</accession>
<dbReference type="InterPro" id="IPR002539">
    <property type="entry name" value="MaoC-like_dom"/>
</dbReference>
<dbReference type="Pfam" id="PF01575">
    <property type="entry name" value="MaoC_dehydratas"/>
    <property type="match status" value="1"/>
</dbReference>